<evidence type="ECO:0000256" key="2">
    <source>
        <dbReference type="ARBA" id="ARBA00006375"/>
    </source>
</evidence>
<dbReference type="GO" id="GO:0016020">
    <property type="term" value="C:membrane"/>
    <property type="evidence" value="ECO:0007669"/>
    <property type="project" value="UniProtKB-SubCell"/>
</dbReference>
<feature type="repeat" description="Solcar" evidence="8">
    <location>
        <begin position="131"/>
        <end position="224"/>
    </location>
</feature>
<feature type="transmembrane region" description="Helical" evidence="10">
    <location>
        <begin position="237"/>
        <end position="260"/>
    </location>
</feature>
<evidence type="ECO:0000256" key="6">
    <source>
        <dbReference type="ARBA" id="ARBA00022989"/>
    </source>
</evidence>
<feature type="transmembrane region" description="Helical" evidence="10">
    <location>
        <begin position="73"/>
        <end position="90"/>
    </location>
</feature>
<feature type="repeat" description="Solcar" evidence="8">
    <location>
        <begin position="234"/>
        <end position="317"/>
    </location>
</feature>
<evidence type="ECO:0000313" key="12">
    <source>
        <dbReference type="Proteomes" id="UP001182556"/>
    </source>
</evidence>
<keyword evidence="6 10" id="KW-1133">Transmembrane helix</keyword>
<proteinExistence type="inferred from homology"/>
<dbReference type="PROSITE" id="PS50920">
    <property type="entry name" value="SOLCAR"/>
    <property type="match status" value="3"/>
</dbReference>
<comment type="caution">
    <text evidence="11">The sequence shown here is derived from an EMBL/GenBank/DDBJ whole genome shotgun (WGS) entry which is preliminary data.</text>
</comment>
<dbReference type="Pfam" id="PF00153">
    <property type="entry name" value="Mito_carr"/>
    <property type="match status" value="3"/>
</dbReference>
<evidence type="ECO:0000256" key="7">
    <source>
        <dbReference type="ARBA" id="ARBA00023136"/>
    </source>
</evidence>
<comment type="similarity">
    <text evidence="2 9">Belongs to the mitochondrial carrier (TC 2.A.29) family.</text>
</comment>
<dbReference type="AlphaFoldDB" id="A0AAD9D0C9"/>
<evidence type="ECO:0000256" key="3">
    <source>
        <dbReference type="ARBA" id="ARBA00022448"/>
    </source>
</evidence>
<keyword evidence="7 8" id="KW-0472">Membrane</keyword>
<evidence type="ECO:0000256" key="8">
    <source>
        <dbReference type="PROSITE-ProRule" id="PRU00282"/>
    </source>
</evidence>
<organism evidence="11 12">
    <name type="scientific">Papiliotrema laurentii</name>
    <name type="common">Cryptococcus laurentii</name>
    <dbReference type="NCBI Taxonomy" id="5418"/>
    <lineage>
        <taxon>Eukaryota</taxon>
        <taxon>Fungi</taxon>
        <taxon>Dikarya</taxon>
        <taxon>Basidiomycota</taxon>
        <taxon>Agaricomycotina</taxon>
        <taxon>Tremellomycetes</taxon>
        <taxon>Tremellales</taxon>
        <taxon>Rhynchogastremaceae</taxon>
        <taxon>Papiliotrema</taxon>
    </lineage>
</organism>
<accession>A0AAD9D0C9</accession>
<dbReference type="PANTHER" id="PTHR45939:SF2">
    <property type="entry name" value="CARRIER PROTEIN, PUTATIVE (AFU_ORTHOLOGUE AFUA_2G13870)-RELATED"/>
    <property type="match status" value="1"/>
</dbReference>
<name>A0AAD9D0C9_PAPLA</name>
<reference evidence="11" key="1">
    <citation type="submission" date="2023-02" db="EMBL/GenBank/DDBJ databases">
        <title>Identification and recombinant expression of a fungal hydrolase from Papiliotrema laurentii that hydrolyzes apple cutin and clears colloidal polyester polyurethane.</title>
        <authorList>
            <consortium name="DOE Joint Genome Institute"/>
            <person name="Roman V.A."/>
            <person name="Bojanowski C."/>
            <person name="Crable B.R."/>
            <person name="Wagner D.N."/>
            <person name="Hung C.S."/>
            <person name="Nadeau L.J."/>
            <person name="Schratz L."/>
            <person name="Haridas S."/>
            <person name="Pangilinan J."/>
            <person name="Lipzen A."/>
            <person name="Na H."/>
            <person name="Yan M."/>
            <person name="Ng V."/>
            <person name="Grigoriev I.V."/>
            <person name="Spatafora J.W."/>
            <person name="Barlow D."/>
            <person name="Biffinger J."/>
            <person name="Kelley-Loughnane N."/>
            <person name="Varaljay V.A."/>
            <person name="Crookes-Goodson W.J."/>
        </authorList>
    </citation>
    <scope>NUCLEOTIDE SEQUENCE</scope>
    <source>
        <strain evidence="11">5307AH</strain>
    </source>
</reference>
<feature type="transmembrane region" description="Helical" evidence="10">
    <location>
        <begin position="195"/>
        <end position="217"/>
    </location>
</feature>
<keyword evidence="3 9" id="KW-0813">Transport</keyword>
<dbReference type="Proteomes" id="UP001182556">
    <property type="component" value="Unassembled WGS sequence"/>
</dbReference>
<keyword evidence="12" id="KW-1185">Reference proteome</keyword>
<dbReference type="PANTHER" id="PTHR45939">
    <property type="entry name" value="PEROXISOMAL MEMBRANE PROTEIN PMP34-RELATED"/>
    <property type="match status" value="1"/>
</dbReference>
<dbReference type="GO" id="GO:0015217">
    <property type="term" value="F:ADP transmembrane transporter activity"/>
    <property type="evidence" value="ECO:0007669"/>
    <property type="project" value="TreeGrafter"/>
</dbReference>
<protein>
    <submittedName>
        <fullName evidence="11">Mitochondrial carrier domain-containing protein</fullName>
    </submittedName>
</protein>
<evidence type="ECO:0000256" key="5">
    <source>
        <dbReference type="ARBA" id="ARBA00022737"/>
    </source>
</evidence>
<sequence length="326" mass="35187">MDLRLPPLLQATSGAIGSVAGKAIVFPLDSAVTRIQHAKPKSNAEKFSLISTLHRLTRRRGIGPLFAGFRADALSTLLSSFIYFYLYSYLHKQALRRRQPPPLLSSPAGIGGMRADPPASLKQATGAQTKLGAVDELLIGLLAGVVSKGVVLPISAVCVRQQLASDESDRDHHAEQQPQGLIAALRAIHKEEGLLGLWSALPPSIPLALLPSLTLYIHTVLLRVLLPARHRAHPPGFITFFIGAASNALATLPLYPMIIVKVLSQSGTYRGSQIDTLKKIVHQRGVQGLYQGIQGQLIKGVVQQGVMMLLKQRIEEAVIVAYKALN</sequence>
<evidence type="ECO:0000313" key="11">
    <source>
        <dbReference type="EMBL" id="KAK1924084.1"/>
    </source>
</evidence>
<dbReference type="InterPro" id="IPR023395">
    <property type="entry name" value="MCP_dom_sf"/>
</dbReference>
<dbReference type="SUPFAM" id="SSF103506">
    <property type="entry name" value="Mitochondrial carrier"/>
    <property type="match status" value="1"/>
</dbReference>
<dbReference type="EMBL" id="JAODAN010000005">
    <property type="protein sequence ID" value="KAK1924084.1"/>
    <property type="molecule type" value="Genomic_DNA"/>
</dbReference>
<evidence type="ECO:0000256" key="4">
    <source>
        <dbReference type="ARBA" id="ARBA00022692"/>
    </source>
</evidence>
<keyword evidence="4 8" id="KW-0812">Transmembrane</keyword>
<keyword evidence="5" id="KW-0677">Repeat</keyword>
<comment type="subcellular location">
    <subcellularLocation>
        <location evidence="1">Membrane</location>
        <topology evidence="1">Multi-pass membrane protein</topology>
    </subcellularLocation>
</comment>
<evidence type="ECO:0000256" key="9">
    <source>
        <dbReference type="RuleBase" id="RU000488"/>
    </source>
</evidence>
<evidence type="ECO:0000256" key="10">
    <source>
        <dbReference type="SAM" id="Phobius"/>
    </source>
</evidence>
<evidence type="ECO:0000256" key="1">
    <source>
        <dbReference type="ARBA" id="ARBA00004141"/>
    </source>
</evidence>
<gene>
    <name evidence="11" type="ORF">DB88DRAFT_526627</name>
</gene>
<dbReference type="InterPro" id="IPR018108">
    <property type="entry name" value="MCP_transmembrane"/>
</dbReference>
<feature type="repeat" description="Solcar" evidence="8">
    <location>
        <begin position="5"/>
        <end position="93"/>
    </location>
</feature>
<dbReference type="Gene3D" id="1.50.40.10">
    <property type="entry name" value="Mitochondrial carrier domain"/>
    <property type="match status" value="2"/>
</dbReference>
<dbReference type="InterPro" id="IPR052217">
    <property type="entry name" value="Mito/Peroxisomal_Carrier"/>
</dbReference>